<evidence type="ECO:0000256" key="4">
    <source>
        <dbReference type="ARBA" id="ARBA00022989"/>
    </source>
</evidence>
<dbReference type="Proteomes" id="UP000067626">
    <property type="component" value="Chromosome"/>
</dbReference>
<dbReference type="InterPro" id="IPR004813">
    <property type="entry name" value="OPT"/>
</dbReference>
<feature type="transmembrane region" description="Helical" evidence="7">
    <location>
        <begin position="118"/>
        <end position="142"/>
    </location>
</feature>
<keyword evidence="2" id="KW-0813">Transport</keyword>
<feature type="transmembrane region" description="Helical" evidence="7">
    <location>
        <begin position="154"/>
        <end position="172"/>
    </location>
</feature>
<feature type="region of interest" description="Disordered" evidence="6">
    <location>
        <begin position="1"/>
        <end position="30"/>
    </location>
</feature>
<feature type="transmembrane region" description="Helical" evidence="7">
    <location>
        <begin position="315"/>
        <end position="333"/>
    </location>
</feature>
<keyword evidence="9" id="KW-1185">Reference proteome</keyword>
<evidence type="ECO:0000256" key="3">
    <source>
        <dbReference type="ARBA" id="ARBA00022692"/>
    </source>
</evidence>
<dbReference type="PANTHER" id="PTHR31645">
    <property type="entry name" value="OLIGOPEPTIDE TRANSPORTER YGL114W-RELATED"/>
    <property type="match status" value="1"/>
</dbReference>
<feature type="transmembrane region" description="Helical" evidence="7">
    <location>
        <begin position="428"/>
        <end position="456"/>
    </location>
</feature>
<feature type="transmembrane region" description="Helical" evidence="7">
    <location>
        <begin position="55"/>
        <end position="73"/>
    </location>
</feature>
<feature type="transmembrane region" description="Helical" evidence="7">
    <location>
        <begin position="476"/>
        <end position="497"/>
    </location>
</feature>
<keyword evidence="3 7" id="KW-0812">Transmembrane</keyword>
<comment type="subcellular location">
    <subcellularLocation>
        <location evidence="1">Membrane</location>
        <topology evidence="1">Multi-pass membrane protein</topology>
    </subcellularLocation>
</comment>
<evidence type="ECO:0000256" key="6">
    <source>
        <dbReference type="SAM" id="MobiDB-lite"/>
    </source>
</evidence>
<dbReference type="PANTHER" id="PTHR31645:SF0">
    <property type="entry name" value="OLIGOPEPTIDE TRANSPORTER YGL114W-RELATED"/>
    <property type="match status" value="1"/>
</dbReference>
<keyword evidence="5 7" id="KW-0472">Membrane</keyword>
<evidence type="ECO:0000256" key="5">
    <source>
        <dbReference type="ARBA" id="ARBA00023136"/>
    </source>
</evidence>
<evidence type="ECO:0000256" key="1">
    <source>
        <dbReference type="ARBA" id="ARBA00004141"/>
    </source>
</evidence>
<name>A0A0K1EN09_CHOCO</name>
<evidence type="ECO:0000256" key="2">
    <source>
        <dbReference type="ARBA" id="ARBA00022448"/>
    </source>
</evidence>
<gene>
    <name evidence="8" type="ORF">CMC5_062400</name>
</gene>
<dbReference type="GO" id="GO:0016020">
    <property type="term" value="C:membrane"/>
    <property type="evidence" value="ECO:0007669"/>
    <property type="project" value="UniProtKB-SubCell"/>
</dbReference>
<feature type="transmembrane region" description="Helical" evidence="7">
    <location>
        <begin position="208"/>
        <end position="230"/>
    </location>
</feature>
<feature type="transmembrane region" description="Helical" evidence="7">
    <location>
        <begin position="277"/>
        <end position="295"/>
    </location>
</feature>
<protein>
    <recommendedName>
        <fullName evidence="10">Peptide transporter</fullName>
    </recommendedName>
</protein>
<dbReference type="PATRIC" id="fig|52.7.peg.6858"/>
<feature type="transmembrane region" description="Helical" evidence="7">
    <location>
        <begin position="366"/>
        <end position="385"/>
    </location>
</feature>
<proteinExistence type="predicted"/>
<dbReference type="EMBL" id="CP012159">
    <property type="protein sequence ID" value="AKT42018.1"/>
    <property type="molecule type" value="Genomic_DNA"/>
</dbReference>
<organism evidence="8 9">
    <name type="scientific">Chondromyces crocatus</name>
    <dbReference type="NCBI Taxonomy" id="52"/>
    <lineage>
        <taxon>Bacteria</taxon>
        <taxon>Pseudomonadati</taxon>
        <taxon>Myxococcota</taxon>
        <taxon>Polyangia</taxon>
        <taxon>Polyangiales</taxon>
        <taxon>Polyangiaceae</taxon>
        <taxon>Chondromyces</taxon>
    </lineage>
</organism>
<feature type="transmembrane region" description="Helical" evidence="7">
    <location>
        <begin position="391"/>
        <end position="408"/>
    </location>
</feature>
<dbReference type="KEGG" id="ccro:CMC5_062400"/>
<keyword evidence="4 7" id="KW-1133">Transmembrane helix</keyword>
<dbReference type="STRING" id="52.CMC5_062400"/>
<evidence type="ECO:0000313" key="8">
    <source>
        <dbReference type="EMBL" id="AKT42018.1"/>
    </source>
</evidence>
<evidence type="ECO:0000256" key="7">
    <source>
        <dbReference type="SAM" id="Phobius"/>
    </source>
</evidence>
<feature type="transmembrane region" description="Helical" evidence="7">
    <location>
        <begin position="758"/>
        <end position="784"/>
    </location>
</feature>
<feature type="transmembrane region" description="Helical" evidence="7">
    <location>
        <begin position="687"/>
        <end position="711"/>
    </location>
</feature>
<evidence type="ECO:0008006" key="10">
    <source>
        <dbReference type="Google" id="ProtNLM"/>
    </source>
</evidence>
<reference evidence="8 9" key="1">
    <citation type="submission" date="2015-07" db="EMBL/GenBank/DDBJ databases">
        <title>Genome analysis of myxobacterium Chondromyces crocatus Cm c5 reveals a high potential for natural compound synthesis and the genetic basis for the loss of fruiting body formation.</title>
        <authorList>
            <person name="Zaburannyi N."/>
            <person name="Bunk B."/>
            <person name="Maier J."/>
            <person name="Overmann J."/>
            <person name="Mueller R."/>
        </authorList>
    </citation>
    <scope>NUCLEOTIDE SEQUENCE [LARGE SCALE GENOMIC DNA]</scope>
    <source>
        <strain evidence="8 9">Cm c5</strain>
    </source>
</reference>
<feature type="compositionally biased region" description="Basic and acidic residues" evidence="6">
    <location>
        <begin position="1"/>
        <end position="25"/>
    </location>
</feature>
<accession>A0A0K1EN09</accession>
<evidence type="ECO:0000313" key="9">
    <source>
        <dbReference type="Proteomes" id="UP000067626"/>
    </source>
</evidence>
<feature type="transmembrane region" description="Helical" evidence="7">
    <location>
        <begin position="79"/>
        <end position="98"/>
    </location>
</feature>
<feature type="transmembrane region" description="Helical" evidence="7">
    <location>
        <begin position="723"/>
        <end position="746"/>
    </location>
</feature>
<dbReference type="GO" id="GO:0035673">
    <property type="term" value="F:oligopeptide transmembrane transporter activity"/>
    <property type="evidence" value="ECO:0007669"/>
    <property type="project" value="InterPro"/>
</dbReference>
<sequence>MTRPPDAGEEHHEGEDLAKPLDVHPDGTPMTQEEIDEHWLKHVYRPNEPQLTPRAVITGMVLGGVMSLSNLYVGLKVGWALGVTVTAAVLAFGIFSGLRRMAPVGPFKKNFSSLENNVMASAASAAGYFTGAGMTSAIPALFMTTGRVLAPWELATWMLAISFLGVLLAVPMRRQMIDIDRLPFPEGMAYAETIRSLHAAPGEARKKALALGYGALVGAVVKLASGVTGLLKPVAVAMKSPLLPEHLPLLAKWAPLTLGFQTDLLMVGAGAIMGVRIAAGLALGAVLGWGVLGTWLHTHGLAGASASYATVRTFIVWPGVTLVVVSGLLAFGLKWRTVVSALKGLGRMTAGSKAGGMAALEVPTTWFVRGLIVCTVLTVVLGYFIFEIPMWMGFLGVLLSTLLSIVACRATGETSITPTGALGKISQLLFGGLAVGNTQINLMASSITAGSAIHAADLLTDLKGGYMLGGKPRNQFISQFFGILAGAVFCVPAYMILATPERLGTAEFPAPAAKTWQAVAELLAGGVDTKVRGPATATPETVQGVPLTILPVGTRVGDAVQIDVGPNQGEYRIVAVVDKSVVLERPLAAPAEAKGLKVTVVNRGRSEVAAPAKSLPVMTLAATPEGTAAGDWVKWETGGHDLWWGVKARVGDRLVLDRPLVDPRDEAAKPLEGALSVEVRKESLPPYGVMAVVIAAVAAVVLTLLEVYMPARLRKWVPSPTGIGLGMVVSGYDSISMLIGAGLAVVFEKVKPELSEKYRLAGASGIMAGASLAGILIIVLSQVFPLLATP</sequence>
<dbReference type="InterPro" id="IPR045035">
    <property type="entry name" value="YSL-like"/>
</dbReference>
<feature type="transmembrane region" description="Helical" evidence="7">
    <location>
        <begin position="250"/>
        <end position="270"/>
    </location>
</feature>
<dbReference type="Pfam" id="PF03169">
    <property type="entry name" value="OPT"/>
    <property type="match status" value="2"/>
</dbReference>
<dbReference type="AlphaFoldDB" id="A0A0K1EN09"/>